<dbReference type="GO" id="GO:0019622">
    <property type="term" value="P:3-(3-hydroxy)phenylpropionate catabolic process"/>
    <property type="evidence" value="ECO:0007669"/>
    <property type="project" value="TreeGrafter"/>
</dbReference>
<dbReference type="InterPro" id="IPR050631">
    <property type="entry name" value="PheA/TfdB_FAD_monoxygenase"/>
</dbReference>
<dbReference type="Proteomes" id="UP000076490">
    <property type="component" value="Unassembled WGS sequence"/>
</dbReference>
<protein>
    <recommendedName>
        <fullName evidence="2">FAD-binding domain-containing protein</fullName>
    </recommendedName>
</protein>
<dbReference type="Pfam" id="PF01494">
    <property type="entry name" value="FAD_binding_3"/>
    <property type="match status" value="1"/>
</dbReference>
<feature type="domain" description="FAD-binding" evidence="2">
    <location>
        <begin position="2"/>
        <end position="343"/>
    </location>
</feature>
<dbReference type="Gene3D" id="3.30.70.2450">
    <property type="match status" value="1"/>
</dbReference>
<dbReference type="PANTHER" id="PTHR43476">
    <property type="entry name" value="3-(3-HYDROXY-PHENYL)PROPIONATE/3-HYDROXYCINNAMIC ACID HYDROXYLASE"/>
    <property type="match status" value="1"/>
</dbReference>
<evidence type="ECO:0000259" key="2">
    <source>
        <dbReference type="Pfam" id="PF01494"/>
    </source>
</evidence>
<evidence type="ECO:0000256" key="1">
    <source>
        <dbReference type="ARBA" id="ARBA00023002"/>
    </source>
</evidence>
<dbReference type="GO" id="GO:0071949">
    <property type="term" value="F:FAD binding"/>
    <property type="evidence" value="ECO:0007669"/>
    <property type="project" value="InterPro"/>
</dbReference>
<proteinExistence type="predicted"/>
<dbReference type="GO" id="GO:0008688">
    <property type="term" value="F:3-(3-hydroxyphenyl)propionate hydroxylase activity"/>
    <property type="evidence" value="ECO:0007669"/>
    <property type="project" value="TreeGrafter"/>
</dbReference>
<organism evidence="3 4">
    <name type="scientific">Bhargavaea cecembensis</name>
    <dbReference type="NCBI Taxonomy" id="394098"/>
    <lineage>
        <taxon>Bacteria</taxon>
        <taxon>Bacillati</taxon>
        <taxon>Bacillota</taxon>
        <taxon>Bacilli</taxon>
        <taxon>Bacillales</taxon>
        <taxon>Caryophanaceae</taxon>
        <taxon>Bhargavaea</taxon>
    </lineage>
</organism>
<reference evidence="3 4" key="1">
    <citation type="submission" date="2016-01" db="EMBL/GenBank/DDBJ databases">
        <title>Whole genome sequencing of Bhargavaea cecembensis T14.</title>
        <authorList>
            <person name="Hong K.W."/>
        </authorList>
    </citation>
    <scope>NUCLEOTIDE SEQUENCE [LARGE SCALE GENOMIC DNA]</scope>
    <source>
        <strain evidence="3 4">T14</strain>
    </source>
</reference>
<dbReference type="InterPro" id="IPR002938">
    <property type="entry name" value="FAD-bd"/>
</dbReference>
<sequence>MYDVIIVGAGPSGLIAANLCGLYGMKTLLIERNAGISEIPKAILVDDETLRVIDRIGLYPKVRQVITPGGGADYFSNKMKPFASVRPTEMSFGYPKRNKIVQPIFEKVLLEGVRRYSNVEIRYTTELISFDQNEEQVKVKIQDGSGEMTLEALYLLGCDGGRSTVRKQLGIKLKEVGSKKNGSSFEEPWVIVDLKNDDVKTRHTSFFCDPPRPAMHAYTAFGQRRYEFMLLDGEDPEEMLRDEKLAELIAPYTQYKPENLVKKAVVVFNALVAEKFGEGRVFLVGDSAHLTPPFAGQGLNSGVRDAFNIVWKIKLVIEGKAAHSIIESYEKERKEHVEAMIRLSVRMGNFILTTSKKRKLLRDAAFGVMKMVPPIKRYVTEMRFKPKPICSKGLFIDIEKPLVGEMFKQATYMNSEAEMVPIDRYMESGFNLLKIGAPDEISFPNMDGLVWKAINPNKISIYPEHFVTREMEDSTPLTDVNNVLSMYRNKFVLIRPDFYVMGVFSAEEFDSLTEKLQDVLEPKMVMEESYRVAL</sequence>
<evidence type="ECO:0000313" key="3">
    <source>
        <dbReference type="EMBL" id="KZE38862.1"/>
    </source>
</evidence>
<dbReference type="Gene3D" id="3.50.50.60">
    <property type="entry name" value="FAD/NAD(P)-binding domain"/>
    <property type="match status" value="1"/>
</dbReference>
<dbReference type="AlphaFoldDB" id="A0A161RFW5"/>
<dbReference type="EMBL" id="LQNT01000009">
    <property type="protein sequence ID" value="KZE38862.1"/>
    <property type="molecule type" value="Genomic_DNA"/>
</dbReference>
<accession>A0A161RFW5</accession>
<dbReference type="RefSeq" id="WP_063180820.1">
    <property type="nucleotide sequence ID" value="NZ_LQNT01000009.1"/>
</dbReference>
<dbReference type="SUPFAM" id="SSF51905">
    <property type="entry name" value="FAD/NAD(P)-binding domain"/>
    <property type="match status" value="1"/>
</dbReference>
<comment type="caution">
    <text evidence="3">The sequence shown here is derived from an EMBL/GenBank/DDBJ whole genome shotgun (WGS) entry which is preliminary data.</text>
</comment>
<dbReference type="PRINTS" id="PR00420">
    <property type="entry name" value="RNGMNOXGNASE"/>
</dbReference>
<evidence type="ECO:0000313" key="4">
    <source>
        <dbReference type="Proteomes" id="UP000076490"/>
    </source>
</evidence>
<name>A0A161RFW5_9BACL</name>
<dbReference type="InterPro" id="IPR036188">
    <property type="entry name" value="FAD/NAD-bd_sf"/>
</dbReference>
<dbReference type="PANTHER" id="PTHR43476:SF3">
    <property type="entry name" value="FAD-BINDING MONOOXYGENASE"/>
    <property type="match status" value="1"/>
</dbReference>
<gene>
    <name evidence="3" type="ORF">AV656_08145</name>
</gene>
<keyword evidence="1" id="KW-0560">Oxidoreductase</keyword>